<gene>
    <name evidence="4" type="ORF">ACH5RR_011440</name>
</gene>
<dbReference type="InterPro" id="IPR044819">
    <property type="entry name" value="OBL-like"/>
</dbReference>
<evidence type="ECO:0000313" key="5">
    <source>
        <dbReference type="Proteomes" id="UP001630127"/>
    </source>
</evidence>
<dbReference type="PANTHER" id="PTHR46086">
    <property type="entry name" value="ALPHA/BETA-HYDROLASES SUPERFAMILY PROTEIN"/>
    <property type="match status" value="1"/>
</dbReference>
<feature type="transmembrane region" description="Helical" evidence="2">
    <location>
        <begin position="285"/>
        <end position="306"/>
    </location>
</feature>
<evidence type="ECO:0000259" key="3">
    <source>
        <dbReference type="Pfam" id="PF01764"/>
    </source>
</evidence>
<dbReference type="Gene3D" id="3.40.50.1820">
    <property type="entry name" value="alpha/beta hydrolase"/>
    <property type="match status" value="1"/>
</dbReference>
<protein>
    <recommendedName>
        <fullName evidence="3">Fungal lipase-type domain-containing protein</fullName>
    </recommendedName>
</protein>
<sequence>MANCKCNKSFSRNYMLLIPEKASVFDLIRFLLISSNVDKTKFVDCPEGELLPFRRRWLIFLSIMAQKFLQLVAKPLASFGSALEQWLNLLARNRNIFVLFHNFIGGKVVSIPDKTSSDYTSLIGYLDKRRMLDENINYGDSRYYAALSIMAAKTSYENSAFIENIVKDYWKMDFLGFYDFWNEYQEKATTQAFLFRQNTNSDSELIVVAFRGTETFDADAWSTDVDLSWYELPGVGKVHGGFMKALGLQKNVGWPKNIDNKPNVAYYAIREMLRELLQKNQKAKVIVTGHSLGGALAILFPAVLAFHQETWLLKRLDGIYTYGQPRVGDEQFGEFMKAQITKHNIPYYRMVYCNDLVPRVPYDDTTFMFKHFGTCLYFDSLYKGKIVDEEPNRNYFSLLWIIPMVMNAIWELIRSFVIGFAMGREYKEVGVTRLIRFMSLMIAGVPVHFPQDYVNATRLGSPELYLHGSTNGKTKNN</sequence>
<keyword evidence="1" id="KW-0378">Hydrolase</keyword>
<comment type="caution">
    <text evidence="4">The sequence shown here is derived from an EMBL/GenBank/DDBJ whole genome shotgun (WGS) entry which is preliminary data.</text>
</comment>
<dbReference type="Pfam" id="PF01764">
    <property type="entry name" value="Lipase_3"/>
    <property type="match status" value="1"/>
</dbReference>
<dbReference type="SUPFAM" id="SSF53474">
    <property type="entry name" value="alpha/beta-Hydrolases"/>
    <property type="match status" value="1"/>
</dbReference>
<keyword evidence="2" id="KW-1133">Transmembrane helix</keyword>
<evidence type="ECO:0000256" key="2">
    <source>
        <dbReference type="SAM" id="Phobius"/>
    </source>
</evidence>
<dbReference type="Proteomes" id="UP001630127">
    <property type="component" value="Unassembled WGS sequence"/>
</dbReference>
<dbReference type="EMBL" id="JBJUIK010000005">
    <property type="protein sequence ID" value="KAL3526784.1"/>
    <property type="molecule type" value="Genomic_DNA"/>
</dbReference>
<keyword evidence="5" id="KW-1185">Reference proteome</keyword>
<dbReference type="GO" id="GO:0016787">
    <property type="term" value="F:hydrolase activity"/>
    <property type="evidence" value="ECO:0007669"/>
    <property type="project" value="UniProtKB-KW"/>
</dbReference>
<dbReference type="InterPro" id="IPR002921">
    <property type="entry name" value="Fungal_lipase-type"/>
</dbReference>
<dbReference type="PANTHER" id="PTHR46086:SF17">
    <property type="entry name" value="ALPHA_BETA-HYDROLASES SUPERFAMILY PROTEIN"/>
    <property type="match status" value="1"/>
</dbReference>
<feature type="domain" description="Fungal lipase-type" evidence="3">
    <location>
        <begin position="207"/>
        <end position="363"/>
    </location>
</feature>
<dbReference type="InterPro" id="IPR029058">
    <property type="entry name" value="AB_hydrolase_fold"/>
</dbReference>
<dbReference type="CDD" id="cd00519">
    <property type="entry name" value="Lipase_3"/>
    <property type="match status" value="1"/>
</dbReference>
<accession>A0ABD3A4W3</accession>
<name>A0ABD3A4W3_9GENT</name>
<evidence type="ECO:0000256" key="1">
    <source>
        <dbReference type="ARBA" id="ARBA00022801"/>
    </source>
</evidence>
<keyword evidence="2" id="KW-0812">Transmembrane</keyword>
<reference evidence="4 5" key="1">
    <citation type="submission" date="2024-11" db="EMBL/GenBank/DDBJ databases">
        <title>A near-complete genome assembly of Cinchona calisaya.</title>
        <authorList>
            <person name="Lian D.C."/>
            <person name="Zhao X.W."/>
            <person name="Wei L."/>
        </authorList>
    </citation>
    <scope>NUCLEOTIDE SEQUENCE [LARGE SCALE GENOMIC DNA]</scope>
    <source>
        <tissue evidence="4">Nenye</tissue>
    </source>
</reference>
<proteinExistence type="predicted"/>
<evidence type="ECO:0000313" key="4">
    <source>
        <dbReference type="EMBL" id="KAL3526784.1"/>
    </source>
</evidence>
<keyword evidence="2" id="KW-0472">Membrane</keyword>
<organism evidence="4 5">
    <name type="scientific">Cinchona calisaya</name>
    <dbReference type="NCBI Taxonomy" id="153742"/>
    <lineage>
        <taxon>Eukaryota</taxon>
        <taxon>Viridiplantae</taxon>
        <taxon>Streptophyta</taxon>
        <taxon>Embryophyta</taxon>
        <taxon>Tracheophyta</taxon>
        <taxon>Spermatophyta</taxon>
        <taxon>Magnoliopsida</taxon>
        <taxon>eudicotyledons</taxon>
        <taxon>Gunneridae</taxon>
        <taxon>Pentapetalae</taxon>
        <taxon>asterids</taxon>
        <taxon>lamiids</taxon>
        <taxon>Gentianales</taxon>
        <taxon>Rubiaceae</taxon>
        <taxon>Cinchonoideae</taxon>
        <taxon>Cinchoneae</taxon>
        <taxon>Cinchona</taxon>
    </lineage>
</organism>
<dbReference type="AlphaFoldDB" id="A0ABD3A4W3"/>
<feature type="transmembrane region" description="Helical" evidence="2">
    <location>
        <begin position="395"/>
        <end position="413"/>
    </location>
</feature>